<reference evidence="1" key="1">
    <citation type="submission" date="2022-12" db="EMBL/GenBank/DDBJ databases">
        <title>Isolation and characterisation of novel Methanocorpusculum spp. from native Australian herbivores indicates the genus is ancestrally host-associated.</title>
        <authorList>
            <person name="Volmer J.G."/>
            <person name="Soo R.M."/>
            <person name="Evans P.N."/>
            <person name="Hoedt E.C."/>
            <person name="Astorga Alsina A.L."/>
            <person name="Woodcroft B.J."/>
            <person name="Tyson G.W."/>
            <person name="Hugenholtz P."/>
            <person name="Morrison M."/>
        </authorList>
    </citation>
    <scope>NUCLEOTIDE SEQUENCE</scope>
    <source>
        <strain evidence="1">CW153</strain>
    </source>
</reference>
<organism evidence="1 2">
    <name type="scientific">Methanocorpusculum vombati</name>
    <dbReference type="NCBI Taxonomy" id="3002864"/>
    <lineage>
        <taxon>Archaea</taxon>
        <taxon>Methanobacteriati</taxon>
        <taxon>Methanobacteriota</taxon>
        <taxon>Stenosarchaea group</taxon>
        <taxon>Methanomicrobia</taxon>
        <taxon>Methanomicrobiales</taxon>
        <taxon>Methanocorpusculaceae</taxon>
        <taxon>Methanocorpusculum</taxon>
    </lineage>
</organism>
<sequence>MTPQITPADLLNTAILPHWPRPADTYEQALWCEDLENALAALIPLMNAQYHTAVTAIITNNLQNPQYELLQPQIPYRRINLDLLRKNLPATYQKIIHLKATDAEKIIGRTELYRLARKTDPARTDTLACANIGDLQKILRPEEAEPYLITSHKPARPKIIPRKTP</sequence>
<protein>
    <submittedName>
        <fullName evidence="1">Uncharacterized protein</fullName>
    </submittedName>
</protein>
<comment type="caution">
    <text evidence="1">The sequence shown here is derived from an EMBL/GenBank/DDBJ whole genome shotgun (WGS) entry which is preliminary data.</text>
</comment>
<dbReference type="Proteomes" id="UP001141336">
    <property type="component" value="Unassembled WGS sequence"/>
</dbReference>
<gene>
    <name evidence="1" type="ORF">O0S09_05120</name>
</gene>
<proteinExistence type="predicted"/>
<name>A0ABT4INH8_9EURY</name>
<evidence type="ECO:0000313" key="1">
    <source>
        <dbReference type="EMBL" id="MCZ0862638.1"/>
    </source>
</evidence>
<dbReference type="EMBL" id="JAPTGC010000005">
    <property type="protein sequence ID" value="MCZ0862638.1"/>
    <property type="molecule type" value="Genomic_DNA"/>
</dbReference>
<dbReference type="RefSeq" id="WP_268922894.1">
    <property type="nucleotide sequence ID" value="NZ_JAPTGC010000005.1"/>
</dbReference>
<keyword evidence="2" id="KW-1185">Reference proteome</keyword>
<evidence type="ECO:0000313" key="2">
    <source>
        <dbReference type="Proteomes" id="UP001141336"/>
    </source>
</evidence>
<accession>A0ABT4INH8</accession>